<keyword evidence="8" id="KW-0255">Endonuclease</keyword>
<dbReference type="InterPro" id="IPR041588">
    <property type="entry name" value="Integrase_H2C2"/>
</dbReference>
<evidence type="ECO:0000256" key="3">
    <source>
        <dbReference type="ARBA" id="ARBA00022679"/>
    </source>
</evidence>
<keyword evidence="9" id="KW-0378">Hydrolase</keyword>
<evidence type="ECO:0000256" key="11">
    <source>
        <dbReference type="ARBA" id="ARBA00022908"/>
    </source>
</evidence>
<keyword evidence="4" id="KW-0548">Nucleotidyltransferase</keyword>
<evidence type="ECO:0000256" key="12">
    <source>
        <dbReference type="ARBA" id="ARBA00022918"/>
    </source>
</evidence>
<keyword evidence="16" id="KW-0863">Zinc-finger</keyword>
<dbReference type="Pfam" id="PF24626">
    <property type="entry name" value="SH3_Tf2-1"/>
    <property type="match status" value="1"/>
</dbReference>
<dbReference type="Pfam" id="PF08284">
    <property type="entry name" value="RVP_2"/>
    <property type="match status" value="1"/>
</dbReference>
<dbReference type="SUPFAM" id="SSF57756">
    <property type="entry name" value="Retrovirus zinc finger-like domains"/>
    <property type="match status" value="1"/>
</dbReference>
<organism evidence="20">
    <name type="scientific">Oryza sativa subsp. japonica</name>
    <name type="common">Rice</name>
    <dbReference type="NCBI Taxonomy" id="39947"/>
    <lineage>
        <taxon>Eukaryota</taxon>
        <taxon>Viridiplantae</taxon>
        <taxon>Streptophyta</taxon>
        <taxon>Embryophyta</taxon>
        <taxon>Tracheophyta</taxon>
        <taxon>Spermatophyta</taxon>
        <taxon>Magnoliopsida</taxon>
        <taxon>Liliopsida</taxon>
        <taxon>Poales</taxon>
        <taxon>Poaceae</taxon>
        <taxon>BOP clade</taxon>
        <taxon>Oryzoideae</taxon>
        <taxon>Oryzeae</taxon>
        <taxon>Oryzinae</taxon>
        <taxon>Oryza</taxon>
        <taxon>Oryza sativa</taxon>
    </lineage>
</organism>
<dbReference type="SMART" id="SM00343">
    <property type="entry name" value="ZnF_C2HC"/>
    <property type="match status" value="1"/>
</dbReference>
<dbReference type="InterPro" id="IPR000477">
    <property type="entry name" value="RT_dom"/>
</dbReference>
<keyword evidence="11" id="KW-0229">DNA integration</keyword>
<dbReference type="CDD" id="cd00303">
    <property type="entry name" value="retropepsin_like"/>
    <property type="match status" value="1"/>
</dbReference>
<evidence type="ECO:0000256" key="1">
    <source>
        <dbReference type="ARBA" id="ARBA00012493"/>
    </source>
</evidence>
<protein>
    <recommendedName>
        <fullName evidence="1">RNA-directed DNA polymerase</fullName>
        <ecNumber evidence="1">2.7.7.49</ecNumber>
    </recommendedName>
</protein>
<dbReference type="GO" id="GO:0006310">
    <property type="term" value="P:DNA recombination"/>
    <property type="evidence" value="ECO:0007669"/>
    <property type="project" value="UniProtKB-KW"/>
</dbReference>
<dbReference type="GO" id="GO:0008270">
    <property type="term" value="F:zinc ion binding"/>
    <property type="evidence" value="ECO:0007669"/>
    <property type="project" value="UniProtKB-KW"/>
</dbReference>
<evidence type="ECO:0000256" key="4">
    <source>
        <dbReference type="ARBA" id="ARBA00022695"/>
    </source>
</evidence>
<dbReference type="InterPro" id="IPR036397">
    <property type="entry name" value="RNaseH_sf"/>
</dbReference>
<keyword evidence="13" id="KW-0239">DNA-directed DNA polymerase</keyword>
<dbReference type="InterPro" id="IPR041373">
    <property type="entry name" value="RT_RNaseH"/>
</dbReference>
<evidence type="ECO:0000313" key="20">
    <source>
        <dbReference type="EMBL" id="ABA99486.2"/>
    </source>
</evidence>
<dbReference type="Gene3D" id="2.40.70.10">
    <property type="entry name" value="Acid Proteases"/>
    <property type="match status" value="1"/>
</dbReference>
<dbReference type="EC" id="2.7.7.49" evidence="1"/>
<keyword evidence="3" id="KW-0808">Transferase</keyword>
<evidence type="ECO:0000259" key="19">
    <source>
        <dbReference type="PROSITE" id="PS50158"/>
    </source>
</evidence>
<keyword evidence="12" id="KW-0695">RNA-directed DNA polymerase</keyword>
<evidence type="ECO:0000256" key="15">
    <source>
        <dbReference type="ARBA" id="ARBA00023172"/>
    </source>
</evidence>
<feature type="signal peptide" evidence="18">
    <location>
        <begin position="1"/>
        <end position="18"/>
    </location>
</feature>
<dbReference type="Gene3D" id="3.30.420.10">
    <property type="entry name" value="Ribonuclease H-like superfamily/Ribonuclease H"/>
    <property type="match status" value="2"/>
</dbReference>
<dbReference type="InterPro" id="IPR043128">
    <property type="entry name" value="Rev_trsase/Diguanyl_cyclase"/>
</dbReference>
<gene>
    <name evidence="20" type="ordered locus">LOC_Os12g43050</name>
</gene>
<reference evidence="20" key="1">
    <citation type="journal article" date="2005" name="BMC Biol.">
        <title>The sequence of rice chromosomes 11 and 12, rich in disease resistance genes and recent gene duplications.</title>
        <authorList>
            <consortium name="The rice chromosomes 11 and 12 sequencing consortia"/>
        </authorList>
    </citation>
    <scope>NUCLEOTIDE SEQUENCE [LARGE SCALE GENOMIC DNA]</scope>
</reference>
<dbReference type="PANTHER" id="PTHR37984">
    <property type="entry name" value="PROTEIN CBG26694"/>
    <property type="match status" value="1"/>
</dbReference>
<keyword evidence="5" id="KW-0540">Nuclease</keyword>
<keyword evidence="10" id="KW-0460">Magnesium</keyword>
<dbReference type="Pfam" id="PF17921">
    <property type="entry name" value="Integrase_H2C2"/>
    <property type="match status" value="1"/>
</dbReference>
<evidence type="ECO:0000256" key="2">
    <source>
        <dbReference type="ARBA" id="ARBA00022670"/>
    </source>
</evidence>
<dbReference type="CDD" id="cd09274">
    <property type="entry name" value="RNase_HI_RT_Ty3"/>
    <property type="match status" value="1"/>
</dbReference>
<feature type="compositionally biased region" description="Polar residues" evidence="17">
    <location>
        <begin position="468"/>
        <end position="489"/>
    </location>
</feature>
<dbReference type="SUPFAM" id="SSF50630">
    <property type="entry name" value="Acid proteases"/>
    <property type="match status" value="1"/>
</dbReference>
<dbReference type="Pfam" id="PF17917">
    <property type="entry name" value="RT_RNaseH"/>
    <property type="match status" value="1"/>
</dbReference>
<name>Q2QLW8_ORYSJ</name>
<dbReference type="Gene3D" id="4.10.60.10">
    <property type="entry name" value="Zinc finger, CCHC-type"/>
    <property type="match status" value="1"/>
</dbReference>
<dbReference type="Pfam" id="PF00078">
    <property type="entry name" value="RVT_1"/>
    <property type="match status" value="1"/>
</dbReference>
<keyword evidence="16" id="KW-0862">Zinc</keyword>
<evidence type="ECO:0000256" key="8">
    <source>
        <dbReference type="ARBA" id="ARBA00022759"/>
    </source>
</evidence>
<keyword evidence="15" id="KW-0233">DNA recombination</keyword>
<dbReference type="PANTHER" id="PTHR37984:SF5">
    <property type="entry name" value="PROTEIN NYNRIN-LIKE"/>
    <property type="match status" value="1"/>
</dbReference>
<dbReference type="FunFam" id="3.10.20.370:FF:000001">
    <property type="entry name" value="Retrovirus-related Pol polyprotein from transposon 17.6-like protein"/>
    <property type="match status" value="1"/>
</dbReference>
<keyword evidence="2" id="KW-0645">Protease</keyword>
<keyword evidence="18" id="KW-0732">Signal</keyword>
<keyword evidence="6" id="KW-0479">Metal-binding</keyword>
<dbReference type="SUPFAM" id="SSF53098">
    <property type="entry name" value="Ribonuclease H-like"/>
    <property type="match status" value="1"/>
</dbReference>
<evidence type="ECO:0000256" key="13">
    <source>
        <dbReference type="ARBA" id="ARBA00022932"/>
    </source>
</evidence>
<evidence type="ECO:0000256" key="18">
    <source>
        <dbReference type="SAM" id="SignalP"/>
    </source>
</evidence>
<dbReference type="InterPro" id="IPR001878">
    <property type="entry name" value="Znf_CCHC"/>
</dbReference>
<feature type="region of interest" description="Disordered" evidence="17">
    <location>
        <begin position="465"/>
        <end position="490"/>
    </location>
</feature>
<dbReference type="InterPro" id="IPR036875">
    <property type="entry name" value="Znf_CCHC_sf"/>
</dbReference>
<dbReference type="InterPro" id="IPR043502">
    <property type="entry name" value="DNA/RNA_pol_sf"/>
</dbReference>
<dbReference type="Pfam" id="PF03732">
    <property type="entry name" value="Retrotrans_gag"/>
    <property type="match status" value="1"/>
</dbReference>
<dbReference type="EMBL" id="DP000011">
    <property type="protein sequence ID" value="ABA99486.2"/>
    <property type="molecule type" value="Genomic_DNA"/>
</dbReference>
<dbReference type="InterPro" id="IPR056924">
    <property type="entry name" value="SH3_Tf2-1"/>
</dbReference>
<keyword evidence="7" id="KW-0064">Aspartyl protease</keyword>
<evidence type="ECO:0000256" key="16">
    <source>
        <dbReference type="PROSITE-ProRule" id="PRU00047"/>
    </source>
</evidence>
<accession>Q2QLW8</accession>
<dbReference type="InterPro" id="IPR012337">
    <property type="entry name" value="RNaseH-like_sf"/>
</dbReference>
<evidence type="ECO:0000256" key="7">
    <source>
        <dbReference type="ARBA" id="ARBA00022750"/>
    </source>
</evidence>
<feature type="domain" description="CCHC-type" evidence="19">
    <location>
        <begin position="536"/>
        <end position="551"/>
    </location>
</feature>
<dbReference type="PROSITE" id="PS50158">
    <property type="entry name" value="ZF_CCHC"/>
    <property type="match status" value="1"/>
</dbReference>
<reference evidence="20" key="3">
    <citation type="submission" date="2006-01" db="EMBL/GenBank/DDBJ databases">
        <authorList>
            <person name="Buell R."/>
        </authorList>
    </citation>
    <scope>NUCLEOTIDE SEQUENCE</scope>
</reference>
<dbReference type="GO" id="GO:0003887">
    <property type="term" value="F:DNA-directed DNA polymerase activity"/>
    <property type="evidence" value="ECO:0007669"/>
    <property type="project" value="UniProtKB-KW"/>
</dbReference>
<dbReference type="GO" id="GO:0004190">
    <property type="term" value="F:aspartic-type endopeptidase activity"/>
    <property type="evidence" value="ECO:0007669"/>
    <property type="project" value="UniProtKB-KW"/>
</dbReference>
<dbReference type="GO" id="GO:0015074">
    <property type="term" value="P:DNA integration"/>
    <property type="evidence" value="ECO:0007669"/>
    <property type="project" value="UniProtKB-KW"/>
</dbReference>
<dbReference type="FunFam" id="3.30.70.270:FF:000045">
    <property type="entry name" value="Transposon Tf2-7 polyprotein"/>
    <property type="match status" value="1"/>
</dbReference>
<dbReference type="CDD" id="cd01647">
    <property type="entry name" value="RT_LTR"/>
    <property type="match status" value="1"/>
</dbReference>
<dbReference type="Gene3D" id="3.30.70.270">
    <property type="match status" value="2"/>
</dbReference>
<keyword evidence="14" id="KW-0238">DNA-binding</keyword>
<reference evidence="20" key="2">
    <citation type="submission" date="2005-04" db="EMBL/GenBank/DDBJ databases">
        <authorList>
            <person name="Buell C.R."/>
            <person name="Wing R.A."/>
            <person name="McCombie W.A."/>
            <person name="Ouyang S."/>
        </authorList>
    </citation>
    <scope>NUCLEOTIDE SEQUENCE</scope>
</reference>
<dbReference type="SUPFAM" id="SSF56672">
    <property type="entry name" value="DNA/RNA polymerases"/>
    <property type="match status" value="1"/>
</dbReference>
<dbReference type="InterPro" id="IPR021109">
    <property type="entry name" value="Peptidase_aspartic_dom_sf"/>
</dbReference>
<dbReference type="GO" id="GO:0003964">
    <property type="term" value="F:RNA-directed DNA polymerase activity"/>
    <property type="evidence" value="ECO:0007669"/>
    <property type="project" value="UniProtKB-KW"/>
</dbReference>
<dbReference type="Gene3D" id="1.10.340.70">
    <property type="match status" value="1"/>
</dbReference>
<evidence type="ECO:0000256" key="10">
    <source>
        <dbReference type="ARBA" id="ARBA00022842"/>
    </source>
</evidence>
<evidence type="ECO:0000256" key="9">
    <source>
        <dbReference type="ARBA" id="ARBA00022801"/>
    </source>
</evidence>
<evidence type="ECO:0000256" key="14">
    <source>
        <dbReference type="ARBA" id="ARBA00023125"/>
    </source>
</evidence>
<dbReference type="InterPro" id="IPR050951">
    <property type="entry name" value="Retrovirus_Pol_polyprotein"/>
</dbReference>
<evidence type="ECO:0000256" key="5">
    <source>
        <dbReference type="ARBA" id="ARBA00022722"/>
    </source>
</evidence>
<proteinExistence type="predicted"/>
<dbReference type="Pfam" id="PF00098">
    <property type="entry name" value="zf-CCHC"/>
    <property type="match status" value="1"/>
</dbReference>
<dbReference type="GO" id="GO:0006508">
    <property type="term" value="P:proteolysis"/>
    <property type="evidence" value="ECO:0007669"/>
    <property type="project" value="UniProtKB-KW"/>
</dbReference>
<evidence type="ECO:0000256" key="17">
    <source>
        <dbReference type="SAM" id="MobiDB-lite"/>
    </source>
</evidence>
<evidence type="ECO:0000256" key="6">
    <source>
        <dbReference type="ARBA" id="ARBA00022723"/>
    </source>
</evidence>
<dbReference type="GO" id="GO:0004519">
    <property type="term" value="F:endonuclease activity"/>
    <property type="evidence" value="ECO:0007669"/>
    <property type="project" value="UniProtKB-KW"/>
</dbReference>
<dbReference type="GO" id="GO:0003677">
    <property type="term" value="F:DNA binding"/>
    <property type="evidence" value="ECO:0007669"/>
    <property type="project" value="UniProtKB-KW"/>
</dbReference>
<dbReference type="InterPro" id="IPR005162">
    <property type="entry name" value="Retrotrans_gag_dom"/>
</dbReference>
<feature type="chain" id="PRO_5004214123" description="RNA-directed DNA polymerase" evidence="18">
    <location>
        <begin position="19"/>
        <end position="1595"/>
    </location>
</feature>
<sequence length="1595" mass="182331">MSFVISLTLLIIIKDAITEWLGLSNRMPRYKPEYLFGVERFVQELRTMSFAIGFGTAPLYAQIPHDRDEEKCRVKVTLNSNSEDIPSVMFEVGGGNYIHACQEVARIAIGELRDRYSDQLADTEYRYHPRQPQGGDRGSYLETEGIENDATTRHLVEILWAMDETRAEVVLAAQDREDRNRDKICKLEDNVDSIRCKWARPGGGGTLHGSFGPGLGEAGRYMDRLEKELAALKGEAPPQKARVRLTARKRALFVPRYQLAPKVRVVEKEATPTLADPPVVNNKLAEFLRVRPPTFSSTTNPVEAGDWLHAIEKKLDLLQCTDQEKVSFASHQLHGPASEWWDHFCLNRTTAEPITWLEFTAAFRKTHIPSGVVSLKKKEFKSLTQGSRTVTEYLHEFNRLARYAPEDVRTDEERQERFLEGLNDELSYPLMTGDYHDFQKLVDKAICQEDKYNRMKQKKRRIAHFKAQQGNSQKPRLTLGPQSMPQGGSLSVVRPQRQFFNNNAGNNIRNQAPLPVAAPTQQQPAKKEQGSKPGVCFNCGEPGHYSDKCPKPRRVKVVPAQSNSTAPASKARVNHVAAAKAQGAPDVILGTFLVNSVPATVLFDFGATHSFLSMSFAGNHGMEVEDLRCPLMVSTPSNQALSLQRSPSVRIEIQGVPFLANLILLESKDLDVILGMDWLARYKGVIDCANRKVTLTSNDGRVVTVHALSSEFLRSSLNQIALEEIPIVQEYPDVFPDDLPGMPPKRDIEFRIDLKDHTQRMCVDYRALNDVTIKNKYPLPRIDDLFDQLKGATVFSKIDLRSGYHQLRIKEEDIHKTAFTTRYGLFECTVMSFGLTNAPAFFMNLMNKVFMEYLDKFVVVFIDDILIYSRTKEEHEEHLRLALEKLREHQLYAKFSKCEFWLSEVKFLGHVILAGGVAVDPSNVESVTNWKQPKTVSEIRSFLGLAGYYRRFIENFSKIAKPMTRLLQKDVKYKWSEECEQSFQELKSRLISAPILILPDPKKGFQVYCDASKLGLGCVLMQDGKVVAYTSRQLRPHEKNYPTHDLELAAVVHALKIWRHYLFGTRTEVYTDHKSLKYIFTQPDLNMRQRRWLELIKDYDMGIHYHPGKANVVADALSRKGYCNATEGRQLPLELCKEFEILNLGIVSRGFVAALEAKPTLIDQVREAQINDPDIQEIKKNMRRGKAIGYLEDEQGTVWLGERICVPDNKDLKDAILKEAHDTLYSIHPGSTKMYQDLKERFWWASMKREIAEYVAVCDVCQRVKAEHQKPAGLLQPLKIPEWKWEEIGMDFITGLPSTSSGHDSIWVIVDRLTKVAHFIPVKTTYSGSRLAELYMARIVYLHGVPKKIVSDRDEQTERVNQILEDMLRACALDFGGSWDKNLSYAEFSYNNSYQASLQMAPYEALYGRKCRTLLLWDQTGERQVFGTDILREAEEKVKIIQERLRVAQSRHKSYADNRRRDLSFEEGDHVYLRVTPLRGVHRFHTKGKLAPCFVGPYKIINRRGEVAYQLELPQSLAGVHNVFHVSQLKKCLRVPTEEANLEQIEVQEDLTYVEKPIRILETNERRTRNRVIRFAKSNGVITRKKNQLGNEKMN</sequence>